<evidence type="ECO:0000313" key="2">
    <source>
        <dbReference type="EMBL" id="MFD2585654.1"/>
    </source>
</evidence>
<comment type="caution">
    <text evidence="2">The sequence shown here is derived from an EMBL/GenBank/DDBJ whole genome shotgun (WGS) entry which is preliminary data.</text>
</comment>
<dbReference type="SUPFAM" id="SSF54427">
    <property type="entry name" value="NTF2-like"/>
    <property type="match status" value="2"/>
</dbReference>
<keyword evidence="1" id="KW-0732">Signal</keyword>
<evidence type="ECO:0000256" key="1">
    <source>
        <dbReference type="SAM" id="SignalP"/>
    </source>
</evidence>
<gene>
    <name evidence="2" type="ORF">ACFSQJ_01855</name>
</gene>
<protein>
    <submittedName>
        <fullName evidence="2">YybH family protein</fullName>
    </submittedName>
</protein>
<dbReference type="Gene3D" id="3.10.450.50">
    <property type="match status" value="2"/>
</dbReference>
<proteinExistence type="predicted"/>
<name>A0ABW5MVI9_9FLAO</name>
<dbReference type="InterPro" id="IPR032710">
    <property type="entry name" value="NTF2-like_dom_sf"/>
</dbReference>
<dbReference type="EMBL" id="JBHULB010000005">
    <property type="protein sequence ID" value="MFD2585654.1"/>
    <property type="molecule type" value="Genomic_DNA"/>
</dbReference>
<feature type="signal peptide" evidence="1">
    <location>
        <begin position="1"/>
        <end position="19"/>
    </location>
</feature>
<feature type="chain" id="PRO_5045930108" evidence="1">
    <location>
        <begin position="20"/>
        <end position="306"/>
    </location>
</feature>
<dbReference type="RefSeq" id="WP_377765081.1">
    <property type="nucleotide sequence ID" value="NZ_JBHULB010000005.1"/>
</dbReference>
<evidence type="ECO:0000313" key="3">
    <source>
        <dbReference type="Proteomes" id="UP001597526"/>
    </source>
</evidence>
<sequence length="306" mass="35716">MKKATILFFLSIFFHSAFSFENSNDKIHQIKTLSQKLVEALKSESLESTLSLFCDEATLLPEYHKSLVGKSKIRAYYSQFFEKTVTSKLSKKSFEILDLGMYFVELGTFEHTYKTPKNEEFHYKGKYTTYWLFSEDKAPKIIAHILGASNYFEAENLNFISVAVSDSKEIIPSSQWERDIEEIRKFVYDAILSGDSKRQMKTYAEDAVYMTYYVPPFIGKGKIREYFDQHYNPDVSMDSLMTKSVRVIDMGDYALKFGEYYVGWTWEGKPSYIEGKGLTLYKRMEDDSIKIYRQMINHSMPATPKE</sequence>
<reference evidence="3" key="1">
    <citation type="journal article" date="2019" name="Int. J. Syst. Evol. Microbiol.">
        <title>The Global Catalogue of Microorganisms (GCM) 10K type strain sequencing project: providing services to taxonomists for standard genome sequencing and annotation.</title>
        <authorList>
            <consortium name="The Broad Institute Genomics Platform"/>
            <consortium name="The Broad Institute Genome Sequencing Center for Infectious Disease"/>
            <person name="Wu L."/>
            <person name="Ma J."/>
        </authorList>
    </citation>
    <scope>NUCLEOTIDE SEQUENCE [LARGE SCALE GENOMIC DNA]</scope>
    <source>
        <strain evidence="3">KCTC 52368</strain>
    </source>
</reference>
<keyword evidence="3" id="KW-1185">Reference proteome</keyword>
<organism evidence="2 3">
    <name type="scientific">Croceitalea marina</name>
    <dbReference type="NCBI Taxonomy" id="1775166"/>
    <lineage>
        <taxon>Bacteria</taxon>
        <taxon>Pseudomonadati</taxon>
        <taxon>Bacteroidota</taxon>
        <taxon>Flavobacteriia</taxon>
        <taxon>Flavobacteriales</taxon>
        <taxon>Flavobacteriaceae</taxon>
        <taxon>Croceitalea</taxon>
    </lineage>
</organism>
<accession>A0ABW5MVI9</accession>
<dbReference type="Proteomes" id="UP001597526">
    <property type="component" value="Unassembled WGS sequence"/>
</dbReference>